<keyword evidence="3" id="KW-0472">Membrane</keyword>
<feature type="transmembrane region" description="Helical" evidence="3">
    <location>
        <begin position="55"/>
        <end position="72"/>
    </location>
</feature>
<dbReference type="PANTHER" id="PTHR43318">
    <property type="entry name" value="UDP-N-ACETYLGLUCOSAMINE 4,6-DEHYDRATASE"/>
    <property type="match status" value="1"/>
</dbReference>
<feature type="compositionally biased region" description="Basic and acidic residues" evidence="2">
    <location>
        <begin position="654"/>
        <end position="669"/>
    </location>
</feature>
<dbReference type="Pfam" id="PF13727">
    <property type="entry name" value="CoA_binding_3"/>
    <property type="match status" value="1"/>
</dbReference>
<dbReference type="Gene3D" id="3.40.50.720">
    <property type="entry name" value="NAD(P)-binding Rossmann-like Domain"/>
    <property type="match status" value="2"/>
</dbReference>
<dbReference type="CDD" id="cd05237">
    <property type="entry name" value="UDP_invert_4-6DH_SDR_e"/>
    <property type="match status" value="1"/>
</dbReference>
<dbReference type="InterPro" id="IPR036291">
    <property type="entry name" value="NAD(P)-bd_dom_sf"/>
</dbReference>
<feature type="domain" description="Polysaccharide biosynthesis protein CapD-like" evidence="4">
    <location>
        <begin position="300"/>
        <end position="585"/>
    </location>
</feature>
<name>A0AA48GMQ2_9BACT</name>
<dbReference type="Pfam" id="PF02719">
    <property type="entry name" value="Polysacc_synt_2"/>
    <property type="match status" value="1"/>
</dbReference>
<accession>A0AA48GMQ2</accession>
<sequence length="669" mass="74070">MERSEKYDTFLQGFGSALPLLRAMAKLAMDGVLAGTAWAIASGLWFQNELRPTNLAVWVVLCCLVNTLFRIGSPLYRLTTIPDVTQVGYAIMTLMGLSFVLKYIPTLNALLGQDHSVAFGASLLTGMFWVTLRIGRRVLFESRARRLIKDTTAGRPLHRTLLVGAGRAGVLVAQELMNHKELGYRVLGFLDDDPEKLGSRINGIRVLGGTPDIPRVTAEFGITHAVLALPAAPGRKIRELIDEFQRQWVVVKTVPGIFNLLGERTWKPDIQEISIEDLLRREPVQLDHTALREALAGKKVLITGAGGSIGGELARQVAALKCGHLMLLGRGENSLWHIQRDMQAHFPEQPFSLELMDIRNRDGLRDIFERNRPDIVIHAAAHKHVPFLETHPVEGVENNIFGTLNVMEAARDFGARKVVNISTDKAVNPTNVLGATKRIAECIVLHVASGAQSGAGFMSVRFGNVLGSRGSVVPIFREQIEHGGPLTVTHEAMTRFFMTIPEASQLVLQAALFGESGKVYVLNMGEPVRIMDLATDMARLSGLTPGRDIQIDVVGLRPGEKIHEELFMDEERSQTHVHPKLMEAKPHPIGDSKLLEGLSHFRQAIKLPHEARQPRIVELLKELVPTYKPSLTGVGRYGGHVRDRRTTPLEVPPDIDRRARHRIEPVPKP</sequence>
<dbReference type="SUPFAM" id="SSF51735">
    <property type="entry name" value="NAD(P)-binding Rossmann-fold domains"/>
    <property type="match status" value="2"/>
</dbReference>
<dbReference type="KEGG" id="msea:METESE_08840"/>
<comment type="similarity">
    <text evidence="1">Belongs to the polysaccharide synthase family.</text>
</comment>
<protein>
    <submittedName>
        <fullName evidence="5">Polysaccharide biosynthesis protein CapD</fullName>
    </submittedName>
</protein>
<evidence type="ECO:0000259" key="4">
    <source>
        <dbReference type="Pfam" id="PF02719"/>
    </source>
</evidence>
<dbReference type="Proteomes" id="UP001228113">
    <property type="component" value="Chromosome"/>
</dbReference>
<proteinExistence type="inferred from homology"/>
<dbReference type="InterPro" id="IPR051203">
    <property type="entry name" value="Polysaccharide_Synthase-Rel"/>
</dbReference>
<dbReference type="PANTHER" id="PTHR43318:SF1">
    <property type="entry name" value="POLYSACCHARIDE BIOSYNTHESIS PROTEIN EPSC-RELATED"/>
    <property type="match status" value="1"/>
</dbReference>
<evidence type="ECO:0000313" key="5">
    <source>
        <dbReference type="EMBL" id="BDU75926.1"/>
    </source>
</evidence>
<dbReference type="RefSeq" id="WP_243329464.1">
    <property type="nucleotide sequence ID" value="NZ_AP027081.1"/>
</dbReference>
<keyword evidence="3" id="KW-0812">Transmembrane</keyword>
<evidence type="ECO:0000256" key="2">
    <source>
        <dbReference type="SAM" id="MobiDB-lite"/>
    </source>
</evidence>
<evidence type="ECO:0000313" key="6">
    <source>
        <dbReference type="Proteomes" id="UP001228113"/>
    </source>
</evidence>
<dbReference type="InterPro" id="IPR003869">
    <property type="entry name" value="Polysac_CapD-like"/>
</dbReference>
<keyword evidence="6" id="KW-1185">Reference proteome</keyword>
<reference evidence="5" key="1">
    <citation type="journal article" date="2023" name="Int. J. Syst. Evol. Microbiol.">
        <title>Mesoterricola silvestris gen. nov., sp. nov., Mesoterricola sediminis sp. nov., Geothrix oryzae sp. nov., Geothrix edaphica sp. nov., Geothrix rubra sp. nov., and Geothrix limicola sp. nov., six novel members of Acidobacteriota isolated from soils.</title>
        <authorList>
            <person name="Itoh H."/>
            <person name="Sugisawa Y."/>
            <person name="Mise K."/>
            <person name="Xu Z."/>
            <person name="Kuniyasu M."/>
            <person name="Ushijima N."/>
            <person name="Kawano K."/>
            <person name="Kobayashi E."/>
            <person name="Shiratori Y."/>
            <person name="Masuda Y."/>
            <person name="Senoo K."/>
        </authorList>
    </citation>
    <scope>NUCLEOTIDE SEQUENCE</scope>
    <source>
        <strain evidence="5">W786</strain>
    </source>
</reference>
<feature type="region of interest" description="Disordered" evidence="2">
    <location>
        <begin position="635"/>
        <end position="669"/>
    </location>
</feature>
<gene>
    <name evidence="5" type="ORF">METESE_08840</name>
</gene>
<organism evidence="5 6">
    <name type="scientific">Mesoterricola sediminis</name>
    <dbReference type="NCBI Taxonomy" id="2927980"/>
    <lineage>
        <taxon>Bacteria</taxon>
        <taxon>Pseudomonadati</taxon>
        <taxon>Acidobacteriota</taxon>
        <taxon>Holophagae</taxon>
        <taxon>Holophagales</taxon>
        <taxon>Holophagaceae</taxon>
        <taxon>Mesoterricola</taxon>
    </lineage>
</organism>
<evidence type="ECO:0000256" key="1">
    <source>
        <dbReference type="ARBA" id="ARBA00007430"/>
    </source>
</evidence>
<dbReference type="AlphaFoldDB" id="A0AA48GMQ2"/>
<feature type="transmembrane region" description="Helical" evidence="3">
    <location>
        <begin position="116"/>
        <end position="135"/>
    </location>
</feature>
<feature type="transmembrane region" description="Helical" evidence="3">
    <location>
        <begin position="84"/>
        <end position="104"/>
    </location>
</feature>
<keyword evidence="3" id="KW-1133">Transmembrane helix</keyword>
<evidence type="ECO:0000256" key="3">
    <source>
        <dbReference type="SAM" id="Phobius"/>
    </source>
</evidence>
<dbReference type="EMBL" id="AP027081">
    <property type="protein sequence ID" value="BDU75926.1"/>
    <property type="molecule type" value="Genomic_DNA"/>
</dbReference>